<name>A0ABW4CGD6_9LACO</name>
<evidence type="ECO:0000256" key="1">
    <source>
        <dbReference type="ARBA" id="ARBA00008950"/>
    </source>
</evidence>
<organism evidence="3 4">
    <name type="scientific">Lacticaseibacillus mingshuiensis</name>
    <dbReference type="NCBI Taxonomy" id="2799574"/>
    <lineage>
        <taxon>Bacteria</taxon>
        <taxon>Bacillati</taxon>
        <taxon>Bacillota</taxon>
        <taxon>Bacilli</taxon>
        <taxon>Lactobacillales</taxon>
        <taxon>Lactobacillaceae</taxon>
        <taxon>Lacticaseibacillus</taxon>
    </lineage>
</organism>
<dbReference type="InterPro" id="IPR029052">
    <property type="entry name" value="Metallo-depent_PP-like"/>
</dbReference>
<dbReference type="RefSeq" id="WP_203636966.1">
    <property type="nucleotide sequence ID" value="NZ_BOLS01000003.1"/>
</dbReference>
<feature type="domain" description="Calcineurin-like phosphoesterase" evidence="2">
    <location>
        <begin position="4"/>
        <end position="189"/>
    </location>
</feature>
<reference evidence="4" key="1">
    <citation type="journal article" date="2019" name="Int. J. Syst. Evol. Microbiol.">
        <title>The Global Catalogue of Microorganisms (GCM) 10K type strain sequencing project: providing services to taxonomists for standard genome sequencing and annotation.</title>
        <authorList>
            <consortium name="The Broad Institute Genomics Platform"/>
            <consortium name="The Broad Institute Genome Sequencing Center for Infectious Disease"/>
            <person name="Wu L."/>
            <person name="Ma J."/>
        </authorList>
    </citation>
    <scope>NUCLEOTIDE SEQUENCE [LARGE SCALE GENOMIC DNA]</scope>
    <source>
        <strain evidence="4">CCM 8980</strain>
    </source>
</reference>
<dbReference type="EMBL" id="JBHTOC010000003">
    <property type="protein sequence ID" value="MFD1429171.1"/>
    <property type="molecule type" value="Genomic_DNA"/>
</dbReference>
<dbReference type="InterPro" id="IPR024654">
    <property type="entry name" value="Calcineurin-like_PHP_lpxH"/>
</dbReference>
<dbReference type="CDD" id="cd00838">
    <property type="entry name" value="MPP_superfamily"/>
    <property type="match status" value="1"/>
</dbReference>
<dbReference type="SUPFAM" id="SSF56300">
    <property type="entry name" value="Metallo-dependent phosphatases"/>
    <property type="match status" value="1"/>
</dbReference>
<keyword evidence="4" id="KW-1185">Reference proteome</keyword>
<sequence length="280" mass="30829">MRTIAVLSDSHGNYSALQAVLADAKNQGATDYLVVGDMVNRGPRPHEVTAALQALHPLAWVIGNHEEVYQSLLAHQFKGFEDNAKAIMAVVTSGYDRSQLSADEFRFYASRPLQQDVDIDGLLLSVFHATPTSCRGSYTAPDAPQDHFDSLFDGSNALIALYGHTHQPLLRPTTHGQLVLNPGSIGQAVTINLRLAGAKAEYGLLRIDDGHFAGWEQRNVPYDLAQEIEWAKTSDLPYADLYLKLIQTGGFTYNRPAVAADNLANDFLRQAQQLIEKDPW</sequence>
<gene>
    <name evidence="3" type="ORF">ACFQ4P_02760</name>
</gene>
<accession>A0ABW4CGD6</accession>
<evidence type="ECO:0000313" key="3">
    <source>
        <dbReference type="EMBL" id="MFD1429171.1"/>
    </source>
</evidence>
<dbReference type="Proteomes" id="UP001597196">
    <property type="component" value="Unassembled WGS sequence"/>
</dbReference>
<dbReference type="PANTHER" id="PTHR42850">
    <property type="entry name" value="METALLOPHOSPHOESTERASE"/>
    <property type="match status" value="1"/>
</dbReference>
<comment type="caution">
    <text evidence="3">The sequence shown here is derived from an EMBL/GenBank/DDBJ whole genome shotgun (WGS) entry which is preliminary data.</text>
</comment>
<dbReference type="Pfam" id="PF12850">
    <property type="entry name" value="Metallophos_2"/>
    <property type="match status" value="1"/>
</dbReference>
<dbReference type="Gene3D" id="3.60.21.10">
    <property type="match status" value="1"/>
</dbReference>
<evidence type="ECO:0000313" key="4">
    <source>
        <dbReference type="Proteomes" id="UP001597196"/>
    </source>
</evidence>
<comment type="similarity">
    <text evidence="1">Belongs to the metallophosphoesterase superfamily. YfcE family.</text>
</comment>
<dbReference type="InterPro" id="IPR011152">
    <property type="entry name" value="Pesterase_MJ0912"/>
</dbReference>
<evidence type="ECO:0000259" key="2">
    <source>
        <dbReference type="Pfam" id="PF12850"/>
    </source>
</evidence>
<dbReference type="InterPro" id="IPR050126">
    <property type="entry name" value="Ap4A_hydrolase"/>
</dbReference>
<protein>
    <submittedName>
        <fullName evidence="3">Metallophosphoesterase family protein</fullName>
    </submittedName>
</protein>
<proteinExistence type="inferred from homology"/>
<dbReference type="PANTHER" id="PTHR42850:SF2">
    <property type="entry name" value="BLL5683 PROTEIN"/>
    <property type="match status" value="1"/>
</dbReference>
<dbReference type="PIRSF" id="PIRSF000883">
    <property type="entry name" value="Pesterase_MJ0912"/>
    <property type="match status" value="1"/>
</dbReference>